<dbReference type="InterPro" id="IPR000837">
    <property type="entry name" value="AP-1"/>
</dbReference>
<sequence>MQRINTCGKKETTKKLKPDSNKSQPRHPDIYSTSNNSKNPPDTSIRQDISLVSFDGIHSGVPTRTTSTLTPTTLRNIEQTFIELSSETPSTVPYQAGFVPPPAPFPFDQDHNSLGSTGSGSNSSWHTPPPTISEDLISSVSQGSSSDGAATTVSSGTSSKPATAPRRNMGGRRPAKSHNISPEEEEKRKLRRERNKLAAARCRKRRVDHTNELTDEVNGLEKKKQDLQSDIQTLQQQKEELEFLLETHKAHCRIKGRASPLDVKPHVSTTILGLCDRIKTEPVDFDGPPSPKRVMLSSASSDVIILPPITTATLPKPVRPNRPSSLNVPITMTPSQVLGVNLLGKNVTEFAGVPITTPSNGMFNFDSLMDGGTGLTPVAGPLVPNCSVQKSPLELATPTSEPSKLVSL</sequence>
<feature type="compositionally biased region" description="Low complexity" evidence="7">
    <location>
        <begin position="138"/>
        <end position="159"/>
    </location>
</feature>
<keyword evidence="2" id="KW-0805">Transcription regulation</keyword>
<keyword evidence="3" id="KW-0238">DNA-binding</keyword>
<feature type="region of interest" description="Disordered" evidence="7">
    <location>
        <begin position="98"/>
        <end position="192"/>
    </location>
</feature>
<comment type="similarity">
    <text evidence="1">Belongs to the bZIP family. Fos subfamily.</text>
</comment>
<dbReference type="InterPro" id="IPR046347">
    <property type="entry name" value="bZIP_sf"/>
</dbReference>
<dbReference type="AlphaFoldDB" id="A0A1L8DIE4"/>
<feature type="compositionally biased region" description="Low complexity" evidence="7">
    <location>
        <begin position="112"/>
        <end position="124"/>
    </location>
</feature>
<dbReference type="EMBL" id="GFDF01007835">
    <property type="protein sequence ID" value="JAV06249.1"/>
    <property type="molecule type" value="Transcribed_RNA"/>
</dbReference>
<dbReference type="SMART" id="SM00338">
    <property type="entry name" value="BRLZ"/>
    <property type="match status" value="1"/>
</dbReference>
<evidence type="ECO:0000256" key="1">
    <source>
        <dbReference type="ARBA" id="ARBA00007619"/>
    </source>
</evidence>
<evidence type="ECO:0000256" key="7">
    <source>
        <dbReference type="SAM" id="MobiDB-lite"/>
    </source>
</evidence>
<dbReference type="GO" id="GO:0000981">
    <property type="term" value="F:DNA-binding transcription factor activity, RNA polymerase II-specific"/>
    <property type="evidence" value="ECO:0007669"/>
    <property type="project" value="TreeGrafter"/>
</dbReference>
<dbReference type="PROSITE" id="PS00036">
    <property type="entry name" value="BZIP_BASIC"/>
    <property type="match status" value="1"/>
</dbReference>
<evidence type="ECO:0000256" key="6">
    <source>
        <dbReference type="ARBA" id="ARBA00044005"/>
    </source>
</evidence>
<proteinExistence type="inferred from homology"/>
<dbReference type="PRINTS" id="PR00042">
    <property type="entry name" value="LEUZIPPRFOS"/>
</dbReference>
<dbReference type="FunFam" id="1.20.5.170:FF:000006">
    <property type="entry name" value="fos-related antigen 2 isoform X1"/>
    <property type="match status" value="1"/>
</dbReference>
<evidence type="ECO:0000256" key="3">
    <source>
        <dbReference type="ARBA" id="ARBA00023125"/>
    </source>
</evidence>
<reference evidence="9" key="1">
    <citation type="submission" date="2016-12" db="EMBL/GenBank/DDBJ databases">
        <title>An insight into the sialome and mialome of the sand fly, Nyssomyia neivai.</title>
        <authorList>
            <person name="Sebastian V."/>
            <person name="Goulart T.M."/>
            <person name="Oliveira W."/>
            <person name="Calvo E."/>
            <person name="Oliveira L.F."/>
            <person name="Pinto M.C."/>
            <person name="Rosselino A.M."/>
            <person name="Ribeiro J.M."/>
        </authorList>
    </citation>
    <scope>NUCLEOTIDE SEQUENCE</scope>
</reference>
<name>A0A1L8DIE4_9DIPT</name>
<dbReference type="GO" id="GO:0005634">
    <property type="term" value="C:nucleus"/>
    <property type="evidence" value="ECO:0007669"/>
    <property type="project" value="UniProtKB-ARBA"/>
</dbReference>
<evidence type="ECO:0000259" key="8">
    <source>
        <dbReference type="PROSITE" id="PS50217"/>
    </source>
</evidence>
<dbReference type="InterPro" id="IPR004827">
    <property type="entry name" value="bZIP"/>
</dbReference>
<organism evidence="9">
    <name type="scientific">Nyssomyia neivai</name>
    <dbReference type="NCBI Taxonomy" id="330878"/>
    <lineage>
        <taxon>Eukaryota</taxon>
        <taxon>Metazoa</taxon>
        <taxon>Ecdysozoa</taxon>
        <taxon>Arthropoda</taxon>
        <taxon>Hexapoda</taxon>
        <taxon>Insecta</taxon>
        <taxon>Pterygota</taxon>
        <taxon>Neoptera</taxon>
        <taxon>Endopterygota</taxon>
        <taxon>Diptera</taxon>
        <taxon>Nematocera</taxon>
        <taxon>Psychodoidea</taxon>
        <taxon>Psychodidae</taxon>
        <taxon>Nyssomyia</taxon>
    </lineage>
</organism>
<dbReference type="PROSITE" id="PS50217">
    <property type="entry name" value="BZIP"/>
    <property type="match status" value="1"/>
</dbReference>
<evidence type="ECO:0000256" key="2">
    <source>
        <dbReference type="ARBA" id="ARBA00023015"/>
    </source>
</evidence>
<evidence type="ECO:0000256" key="5">
    <source>
        <dbReference type="ARBA" id="ARBA00023163"/>
    </source>
</evidence>
<dbReference type="SUPFAM" id="SSF57959">
    <property type="entry name" value="Leucine zipper domain"/>
    <property type="match status" value="1"/>
</dbReference>
<dbReference type="PANTHER" id="PTHR23351:SF56">
    <property type="entry name" value="KAYAK"/>
    <property type="match status" value="1"/>
</dbReference>
<keyword evidence="4" id="KW-0010">Activator</keyword>
<dbReference type="Pfam" id="PF00170">
    <property type="entry name" value="bZIP_1"/>
    <property type="match status" value="1"/>
</dbReference>
<accession>A0A1L8DIE4</accession>
<feature type="domain" description="BZIP" evidence="8">
    <location>
        <begin position="185"/>
        <end position="248"/>
    </location>
</feature>
<evidence type="ECO:0000313" key="9">
    <source>
        <dbReference type="EMBL" id="JAV06249.1"/>
    </source>
</evidence>
<feature type="compositionally biased region" description="Basic and acidic residues" evidence="7">
    <location>
        <begin position="8"/>
        <end position="20"/>
    </location>
</feature>
<feature type="region of interest" description="Disordered" evidence="7">
    <location>
        <begin position="1"/>
        <end position="47"/>
    </location>
</feature>
<dbReference type="Gene3D" id="1.20.5.170">
    <property type="match status" value="1"/>
</dbReference>
<dbReference type="PANTHER" id="PTHR23351">
    <property type="entry name" value="FOS TRANSCRIPTION FACTOR-RELATED"/>
    <property type="match status" value="1"/>
</dbReference>
<dbReference type="GO" id="GO:0000978">
    <property type="term" value="F:RNA polymerase II cis-regulatory region sequence-specific DNA binding"/>
    <property type="evidence" value="ECO:0007669"/>
    <property type="project" value="TreeGrafter"/>
</dbReference>
<feature type="compositionally biased region" description="Polar residues" evidence="7">
    <location>
        <begin position="31"/>
        <end position="47"/>
    </location>
</feature>
<protein>
    <submittedName>
        <fullName evidence="9">Putative transcription factor kayak</fullName>
    </submittedName>
</protein>
<evidence type="ECO:0000256" key="4">
    <source>
        <dbReference type="ARBA" id="ARBA00023159"/>
    </source>
</evidence>
<dbReference type="CDD" id="cd14721">
    <property type="entry name" value="bZIP_Fos"/>
    <property type="match status" value="1"/>
</dbReference>
<comment type="subunit">
    <text evidence="6">Homodimer. Heterodimer with Jra. The kay-Jra heterodimer binds more stably to the AP-1 site than either of the two proteins alone.</text>
</comment>
<keyword evidence="5" id="KW-0804">Transcription</keyword>